<feature type="transmembrane region" description="Helical" evidence="2">
    <location>
        <begin position="220"/>
        <end position="240"/>
    </location>
</feature>
<feature type="transmembrane region" description="Helical" evidence="2">
    <location>
        <begin position="128"/>
        <end position="149"/>
    </location>
</feature>
<keyword evidence="2" id="KW-1133">Transmembrane helix</keyword>
<feature type="transmembrane region" description="Helical" evidence="2">
    <location>
        <begin position="31"/>
        <end position="55"/>
    </location>
</feature>
<dbReference type="RefSeq" id="WP_345461560.1">
    <property type="nucleotide sequence ID" value="NZ_BAABKG010000004.1"/>
</dbReference>
<proteinExistence type="predicted"/>
<accession>A0ABP9PW81</accession>
<feature type="transmembrane region" description="Helical" evidence="2">
    <location>
        <begin position="169"/>
        <end position="190"/>
    </location>
</feature>
<organism evidence="4 5">
    <name type="scientific">Nocardioides marinquilinus</name>
    <dbReference type="NCBI Taxonomy" id="1210400"/>
    <lineage>
        <taxon>Bacteria</taxon>
        <taxon>Bacillati</taxon>
        <taxon>Actinomycetota</taxon>
        <taxon>Actinomycetes</taxon>
        <taxon>Propionibacteriales</taxon>
        <taxon>Nocardioidaceae</taxon>
        <taxon>Nocardioides</taxon>
    </lineage>
</organism>
<comment type="caution">
    <text evidence="4">The sequence shown here is derived from an EMBL/GenBank/DDBJ whole genome shotgun (WGS) entry which is preliminary data.</text>
</comment>
<dbReference type="EMBL" id="BAABKG010000004">
    <property type="protein sequence ID" value="GAA5153282.1"/>
    <property type="molecule type" value="Genomic_DNA"/>
</dbReference>
<dbReference type="Pfam" id="PF06724">
    <property type="entry name" value="DUF1206"/>
    <property type="match status" value="3"/>
</dbReference>
<evidence type="ECO:0000259" key="3">
    <source>
        <dbReference type="Pfam" id="PF06724"/>
    </source>
</evidence>
<reference evidence="5" key="1">
    <citation type="journal article" date="2019" name="Int. J. Syst. Evol. Microbiol.">
        <title>The Global Catalogue of Microorganisms (GCM) 10K type strain sequencing project: providing services to taxonomists for standard genome sequencing and annotation.</title>
        <authorList>
            <consortium name="The Broad Institute Genomics Platform"/>
            <consortium name="The Broad Institute Genome Sequencing Center for Infectious Disease"/>
            <person name="Wu L."/>
            <person name="Ma J."/>
        </authorList>
    </citation>
    <scope>NUCLEOTIDE SEQUENCE [LARGE SCALE GENOMIC DNA]</scope>
    <source>
        <strain evidence="5">JCM 18459</strain>
    </source>
</reference>
<dbReference type="Proteomes" id="UP001500221">
    <property type="component" value="Unassembled WGS sequence"/>
</dbReference>
<name>A0ABP9PW81_9ACTN</name>
<evidence type="ECO:0000313" key="4">
    <source>
        <dbReference type="EMBL" id="GAA5153282.1"/>
    </source>
</evidence>
<feature type="domain" description="DUF1206" evidence="3">
    <location>
        <begin position="125"/>
        <end position="191"/>
    </location>
</feature>
<evidence type="ECO:0000256" key="1">
    <source>
        <dbReference type="SAM" id="MobiDB-lite"/>
    </source>
</evidence>
<keyword evidence="5" id="KW-1185">Reference proteome</keyword>
<evidence type="ECO:0000313" key="5">
    <source>
        <dbReference type="Proteomes" id="UP001500221"/>
    </source>
</evidence>
<sequence>MTPTSGQAGQAARRGKAAADRAQSSDWTDRAAAAGFVAFGVVHLIIGWLALSLALGDREGSASSTGAFAQLAEQPFGKVLVWLLAVGMVLLAGWQALEAAVGHRGDDDDGDGPVSERTRHRLLSAGKAVVYLVIAISAVRVATGSSSGGSGGGSDSTTAKIMDMPGGQVLVGLIGLGIVAVGIGLLVIAYKESYLEKMDGAARSGRSGTVIRWLGRLGHVAKGVSLGIVGGLFLYAAFTHEADKSGGLDQALRTVLEQPYGPVLLGVIAVGYVGYGVFCLARARHHAR</sequence>
<feature type="domain" description="DUF1206" evidence="3">
    <location>
        <begin position="34"/>
        <end position="101"/>
    </location>
</feature>
<feature type="compositionally biased region" description="Low complexity" evidence="1">
    <location>
        <begin position="1"/>
        <end position="12"/>
    </location>
</feature>
<feature type="transmembrane region" description="Helical" evidence="2">
    <location>
        <begin position="260"/>
        <end position="281"/>
    </location>
</feature>
<keyword evidence="2" id="KW-0812">Transmembrane</keyword>
<gene>
    <name evidence="4" type="ORF">GCM10023340_35080</name>
</gene>
<keyword evidence="2" id="KW-0472">Membrane</keyword>
<evidence type="ECO:0000256" key="2">
    <source>
        <dbReference type="SAM" id="Phobius"/>
    </source>
</evidence>
<feature type="domain" description="DUF1206" evidence="3">
    <location>
        <begin position="217"/>
        <end position="284"/>
    </location>
</feature>
<feature type="transmembrane region" description="Helical" evidence="2">
    <location>
        <begin position="75"/>
        <end position="94"/>
    </location>
</feature>
<feature type="region of interest" description="Disordered" evidence="1">
    <location>
        <begin position="1"/>
        <end position="24"/>
    </location>
</feature>
<protein>
    <submittedName>
        <fullName evidence="4">DUF1206 domain-containing protein</fullName>
    </submittedName>
</protein>
<dbReference type="InterPro" id="IPR009597">
    <property type="entry name" value="DUF1206"/>
</dbReference>